<accession>A0A852Y869</accession>
<evidence type="ECO:0000256" key="1">
    <source>
        <dbReference type="SAM" id="Phobius"/>
    </source>
</evidence>
<proteinExistence type="predicted"/>
<feature type="transmembrane region" description="Helical" evidence="1">
    <location>
        <begin position="137"/>
        <end position="159"/>
    </location>
</feature>
<keyword evidence="1" id="KW-1133">Transmembrane helix</keyword>
<keyword evidence="3" id="KW-1185">Reference proteome</keyword>
<feature type="transmembrane region" description="Helical" evidence="1">
    <location>
        <begin position="216"/>
        <end position="237"/>
    </location>
</feature>
<organism evidence="2 3">
    <name type="scientific">Schumannella luteola</name>
    <dbReference type="NCBI Taxonomy" id="472059"/>
    <lineage>
        <taxon>Bacteria</taxon>
        <taxon>Bacillati</taxon>
        <taxon>Actinomycetota</taxon>
        <taxon>Actinomycetes</taxon>
        <taxon>Micrococcales</taxon>
        <taxon>Microbacteriaceae</taxon>
        <taxon>Schumannella</taxon>
    </lineage>
</organism>
<dbReference type="Pfam" id="PF07077">
    <property type="entry name" value="DUF1345"/>
    <property type="match status" value="1"/>
</dbReference>
<evidence type="ECO:0000313" key="3">
    <source>
        <dbReference type="Proteomes" id="UP000553888"/>
    </source>
</evidence>
<name>A0A852Y869_9MICO</name>
<dbReference type="InterPro" id="IPR009781">
    <property type="entry name" value="DUF1345"/>
</dbReference>
<dbReference type="EMBL" id="JACBZY010000001">
    <property type="protein sequence ID" value="NYG97580.1"/>
    <property type="molecule type" value="Genomic_DNA"/>
</dbReference>
<feature type="transmembrane region" description="Helical" evidence="1">
    <location>
        <begin position="20"/>
        <end position="41"/>
    </location>
</feature>
<protein>
    <recommendedName>
        <fullName evidence="4">DUF1345 domain-containing protein</fullName>
    </recommendedName>
</protein>
<evidence type="ECO:0000313" key="2">
    <source>
        <dbReference type="EMBL" id="NYG97580.1"/>
    </source>
</evidence>
<keyword evidence="1" id="KW-0472">Membrane</keyword>
<gene>
    <name evidence="2" type="ORF">BJ979_000206</name>
</gene>
<dbReference type="RefSeq" id="WP_179564352.1">
    <property type="nucleotide sequence ID" value="NZ_JACBZY010000001.1"/>
</dbReference>
<sequence>MARRKRDHPVLASDVVRHYISLGAMFALSIPISLLLSRTGLTRSDPVAFSLMIILAFWAVMAIVMIALAFTAFSRASSGSLVSMLRSTNPRPGRLWRLWWGVNGGGAIYWAGGGTVTTLAGLLTIALLGGIVDSPGLLLIGGVLTVATSFAVNIVSYAVRYARAYAEGGGLHFPGDREPRFADFIYFAAQISTTFAGSDVQVRTTAMRKIVTLHSILSFTFNTVIVALGVSLLVSGLG</sequence>
<dbReference type="AlphaFoldDB" id="A0A852Y869"/>
<feature type="transmembrane region" description="Helical" evidence="1">
    <location>
        <begin position="47"/>
        <end position="73"/>
    </location>
</feature>
<reference evidence="2 3" key="1">
    <citation type="submission" date="2020-07" db="EMBL/GenBank/DDBJ databases">
        <title>Sequencing the genomes of 1000 actinobacteria strains.</title>
        <authorList>
            <person name="Klenk H.-P."/>
        </authorList>
    </citation>
    <scope>NUCLEOTIDE SEQUENCE [LARGE SCALE GENOMIC DNA]</scope>
    <source>
        <strain evidence="2 3">DSM 23141</strain>
    </source>
</reference>
<keyword evidence="1" id="KW-0812">Transmembrane</keyword>
<evidence type="ECO:0008006" key="4">
    <source>
        <dbReference type="Google" id="ProtNLM"/>
    </source>
</evidence>
<dbReference type="Proteomes" id="UP000553888">
    <property type="component" value="Unassembled WGS sequence"/>
</dbReference>
<comment type="caution">
    <text evidence="2">The sequence shown here is derived from an EMBL/GenBank/DDBJ whole genome shotgun (WGS) entry which is preliminary data.</text>
</comment>